<reference evidence="4" key="1">
    <citation type="journal article" date="2019" name="Int. J. Syst. Evol. Microbiol.">
        <title>The Global Catalogue of Microorganisms (GCM) 10K type strain sequencing project: providing services to taxonomists for standard genome sequencing and annotation.</title>
        <authorList>
            <consortium name="The Broad Institute Genomics Platform"/>
            <consortium name="The Broad Institute Genome Sequencing Center for Infectious Disease"/>
            <person name="Wu L."/>
            <person name="Ma J."/>
        </authorList>
    </citation>
    <scope>NUCLEOTIDE SEQUENCE [LARGE SCALE GENOMIC DNA]</scope>
    <source>
        <strain evidence="4">CCUG 54527</strain>
    </source>
</reference>
<organism evidence="3 4">
    <name type="scientific">Paenisporosarcina macmurdoensis</name>
    <dbReference type="NCBI Taxonomy" id="212659"/>
    <lineage>
        <taxon>Bacteria</taxon>
        <taxon>Bacillati</taxon>
        <taxon>Bacillota</taxon>
        <taxon>Bacilli</taxon>
        <taxon>Bacillales</taxon>
        <taxon>Caryophanaceae</taxon>
        <taxon>Paenisporosarcina</taxon>
    </lineage>
</organism>
<dbReference type="RefSeq" id="WP_377732427.1">
    <property type="nucleotide sequence ID" value="NZ_JBHSRI010000002.1"/>
</dbReference>
<dbReference type="InterPro" id="IPR050090">
    <property type="entry name" value="Tyrosine_recombinase_XerCD"/>
</dbReference>
<dbReference type="Gene3D" id="1.10.443.10">
    <property type="entry name" value="Intergrase catalytic core"/>
    <property type="match status" value="1"/>
</dbReference>
<dbReference type="EMBL" id="JBHSRI010000002">
    <property type="protein sequence ID" value="MFC6038409.1"/>
    <property type="molecule type" value="Genomic_DNA"/>
</dbReference>
<evidence type="ECO:0000256" key="1">
    <source>
        <dbReference type="ARBA" id="ARBA00023172"/>
    </source>
</evidence>
<evidence type="ECO:0000259" key="2">
    <source>
        <dbReference type="PROSITE" id="PS51898"/>
    </source>
</evidence>
<dbReference type="InterPro" id="IPR002104">
    <property type="entry name" value="Integrase_catalytic"/>
</dbReference>
<sequence length="180" mass="21228">MNFVQPIRDPELIRAIKEYLRINSYRNYMLFVTGINSGLRISDILLLRVKDAKRPYFNLVEMKTDKKKRIEMTPGLRRGLKDYVDGKEDHEYLFVSREGVNKPIGRSMAYKILREAAEYVNLDDIGTHTLRKTFGYHFYKKYGNVAMLQQIFNHSDQTTTLRYIGINQDEMDKAMKGFKI</sequence>
<dbReference type="PANTHER" id="PTHR30349">
    <property type="entry name" value="PHAGE INTEGRASE-RELATED"/>
    <property type="match status" value="1"/>
</dbReference>
<dbReference type="CDD" id="cd01192">
    <property type="entry name" value="INT_C_like_3"/>
    <property type="match status" value="1"/>
</dbReference>
<gene>
    <name evidence="3" type="ORF">ACFPYN_02970</name>
</gene>
<comment type="caution">
    <text evidence="3">The sequence shown here is derived from an EMBL/GenBank/DDBJ whole genome shotgun (WGS) entry which is preliminary data.</text>
</comment>
<protein>
    <submittedName>
        <fullName evidence="3">Site-specific integrase</fullName>
    </submittedName>
</protein>
<dbReference type="Proteomes" id="UP001596170">
    <property type="component" value="Unassembled WGS sequence"/>
</dbReference>
<dbReference type="Pfam" id="PF00589">
    <property type="entry name" value="Phage_integrase"/>
    <property type="match status" value="1"/>
</dbReference>
<keyword evidence="4" id="KW-1185">Reference proteome</keyword>
<name>A0ABW1L3S5_9BACL</name>
<dbReference type="PROSITE" id="PS51898">
    <property type="entry name" value="TYR_RECOMBINASE"/>
    <property type="match status" value="1"/>
</dbReference>
<evidence type="ECO:0000313" key="3">
    <source>
        <dbReference type="EMBL" id="MFC6038409.1"/>
    </source>
</evidence>
<keyword evidence="1" id="KW-0233">DNA recombination</keyword>
<dbReference type="SUPFAM" id="SSF56349">
    <property type="entry name" value="DNA breaking-rejoining enzymes"/>
    <property type="match status" value="1"/>
</dbReference>
<proteinExistence type="predicted"/>
<dbReference type="InterPro" id="IPR013762">
    <property type="entry name" value="Integrase-like_cat_sf"/>
</dbReference>
<evidence type="ECO:0000313" key="4">
    <source>
        <dbReference type="Proteomes" id="UP001596170"/>
    </source>
</evidence>
<dbReference type="InterPro" id="IPR011010">
    <property type="entry name" value="DNA_brk_join_enz"/>
</dbReference>
<feature type="domain" description="Tyr recombinase" evidence="2">
    <location>
        <begin position="1"/>
        <end position="176"/>
    </location>
</feature>
<accession>A0ABW1L3S5</accession>
<dbReference type="PANTHER" id="PTHR30349:SF82">
    <property type="entry name" value="INTEGRASE_RECOMBINASE YOEC-RELATED"/>
    <property type="match status" value="1"/>
</dbReference>